<name>A0A8D8RFC4_9HEMI</name>
<dbReference type="AlphaFoldDB" id="A0A8D8RFC4"/>
<sequence>MRYKPAPYPNFRETHYFQEVLQDDSGYLSRGNRGCRTGNLSSPHRKITHLAIAPTGLSGLKCTQKKTQSIQIITNRHPVPGKLTGLLSITQNGDGSNQDLFIENNRRVRRQTSS</sequence>
<proteinExistence type="predicted"/>
<feature type="region of interest" description="Disordered" evidence="1">
    <location>
        <begin position="93"/>
        <end position="114"/>
    </location>
</feature>
<evidence type="ECO:0000313" key="2">
    <source>
        <dbReference type="EMBL" id="CAG6649626.1"/>
    </source>
</evidence>
<accession>A0A8D8RFC4</accession>
<evidence type="ECO:0000256" key="1">
    <source>
        <dbReference type="SAM" id="MobiDB-lite"/>
    </source>
</evidence>
<organism evidence="2">
    <name type="scientific">Cacopsylla melanoneura</name>
    <dbReference type="NCBI Taxonomy" id="428564"/>
    <lineage>
        <taxon>Eukaryota</taxon>
        <taxon>Metazoa</taxon>
        <taxon>Ecdysozoa</taxon>
        <taxon>Arthropoda</taxon>
        <taxon>Hexapoda</taxon>
        <taxon>Insecta</taxon>
        <taxon>Pterygota</taxon>
        <taxon>Neoptera</taxon>
        <taxon>Paraneoptera</taxon>
        <taxon>Hemiptera</taxon>
        <taxon>Sternorrhyncha</taxon>
        <taxon>Psylloidea</taxon>
        <taxon>Psyllidae</taxon>
        <taxon>Psyllinae</taxon>
        <taxon>Cacopsylla</taxon>
    </lineage>
</organism>
<reference evidence="2" key="1">
    <citation type="submission" date="2021-05" db="EMBL/GenBank/DDBJ databases">
        <authorList>
            <person name="Alioto T."/>
            <person name="Alioto T."/>
            <person name="Gomez Garrido J."/>
        </authorList>
    </citation>
    <scope>NUCLEOTIDE SEQUENCE</scope>
</reference>
<dbReference type="EMBL" id="HBUF01158877">
    <property type="protein sequence ID" value="CAG6649626.1"/>
    <property type="molecule type" value="Transcribed_RNA"/>
</dbReference>
<protein>
    <submittedName>
        <fullName evidence="2">Uncharacterized protein</fullName>
    </submittedName>
</protein>